<keyword evidence="1" id="KW-0812">Transmembrane</keyword>
<keyword evidence="3" id="KW-1185">Reference proteome</keyword>
<name>L1Q8A8_9CLOT</name>
<keyword evidence="1" id="KW-0472">Membrane</keyword>
<feature type="transmembrane region" description="Helical" evidence="1">
    <location>
        <begin position="6"/>
        <end position="27"/>
    </location>
</feature>
<evidence type="ECO:0000256" key="1">
    <source>
        <dbReference type="SAM" id="Phobius"/>
    </source>
</evidence>
<dbReference type="Proteomes" id="UP000010420">
    <property type="component" value="Unassembled WGS sequence"/>
</dbReference>
<dbReference type="HOGENOM" id="CLU_3214423_0_0_9"/>
<evidence type="ECO:0000313" key="2">
    <source>
        <dbReference type="EMBL" id="EKY24203.1"/>
    </source>
</evidence>
<dbReference type="AlphaFoldDB" id="L1Q8A8"/>
<evidence type="ECO:0000313" key="3">
    <source>
        <dbReference type="Proteomes" id="UP000010420"/>
    </source>
</evidence>
<sequence>MLFYPFFSFLLFFSHIDTLGIVDAFFFNFSLKSILKQPYFHKKT</sequence>
<accession>L1Q8A8</accession>
<organism evidence="2 3">
    <name type="scientific">Clostridium celatum DSM 1785</name>
    <dbReference type="NCBI Taxonomy" id="545697"/>
    <lineage>
        <taxon>Bacteria</taxon>
        <taxon>Bacillati</taxon>
        <taxon>Bacillota</taxon>
        <taxon>Clostridia</taxon>
        <taxon>Eubacteriales</taxon>
        <taxon>Clostridiaceae</taxon>
        <taxon>Clostridium</taxon>
    </lineage>
</organism>
<gene>
    <name evidence="2" type="ORF">HMPREF0216_02733</name>
</gene>
<comment type="caution">
    <text evidence="2">The sequence shown here is derived from an EMBL/GenBank/DDBJ whole genome shotgun (WGS) entry which is preliminary data.</text>
</comment>
<dbReference type="EMBL" id="AMEZ01000088">
    <property type="protein sequence ID" value="EKY24203.1"/>
    <property type="molecule type" value="Genomic_DNA"/>
</dbReference>
<reference evidence="2 3" key="1">
    <citation type="submission" date="2012-05" db="EMBL/GenBank/DDBJ databases">
        <authorList>
            <person name="Weinstock G."/>
            <person name="Sodergren E."/>
            <person name="Lobos E.A."/>
            <person name="Fulton L."/>
            <person name="Fulton R."/>
            <person name="Courtney L."/>
            <person name="Fronick C."/>
            <person name="O'Laughlin M."/>
            <person name="Godfrey J."/>
            <person name="Wilson R.M."/>
            <person name="Miner T."/>
            <person name="Farmer C."/>
            <person name="Delehaunty K."/>
            <person name="Cordes M."/>
            <person name="Minx P."/>
            <person name="Tomlinson C."/>
            <person name="Chen J."/>
            <person name="Wollam A."/>
            <person name="Pepin K.H."/>
            <person name="Bhonagiri V."/>
            <person name="Zhang X."/>
            <person name="Suruliraj S."/>
            <person name="Warren W."/>
            <person name="Mitreva M."/>
            <person name="Mardis E.R."/>
            <person name="Wilson R.K."/>
        </authorList>
    </citation>
    <scope>NUCLEOTIDE SEQUENCE [LARGE SCALE GENOMIC DNA]</scope>
    <source>
        <strain evidence="2 3">DSM 1785</strain>
    </source>
</reference>
<protein>
    <submittedName>
        <fullName evidence="2">Uncharacterized protein</fullName>
    </submittedName>
</protein>
<proteinExistence type="predicted"/>
<keyword evidence="1" id="KW-1133">Transmembrane helix</keyword>